<name>A0AA37UFJ2_9MICO</name>
<gene>
    <name evidence="4" type="ORF">GCM10025874_16730</name>
</gene>
<evidence type="ECO:0000256" key="2">
    <source>
        <dbReference type="ARBA" id="ARBA00023315"/>
    </source>
</evidence>
<feature type="domain" description="N-acetyltransferase" evidence="3">
    <location>
        <begin position="17"/>
        <end position="191"/>
    </location>
</feature>
<dbReference type="EMBL" id="BSUL01000001">
    <property type="protein sequence ID" value="GMA28420.1"/>
    <property type="molecule type" value="Genomic_DNA"/>
</dbReference>
<accession>A0AA37UFJ2</accession>
<dbReference type="Proteomes" id="UP001157160">
    <property type="component" value="Unassembled WGS sequence"/>
</dbReference>
<dbReference type="SUPFAM" id="SSF55729">
    <property type="entry name" value="Acyl-CoA N-acyltransferases (Nat)"/>
    <property type="match status" value="2"/>
</dbReference>
<dbReference type="PROSITE" id="PS51186">
    <property type="entry name" value="GNAT"/>
    <property type="match status" value="1"/>
</dbReference>
<comment type="caution">
    <text evidence="4">The sequence shown here is derived from an EMBL/GenBank/DDBJ whole genome shotgun (WGS) entry which is preliminary data.</text>
</comment>
<proteinExistence type="predicted"/>
<dbReference type="RefSeq" id="WP_284231762.1">
    <property type="nucleotide sequence ID" value="NZ_BSUL01000001.1"/>
</dbReference>
<dbReference type="Gene3D" id="3.40.630.30">
    <property type="match status" value="1"/>
</dbReference>
<sequence>MTFTIVEPQVPAPEGSADAARFTGSIDVRNAVENEPFGTGEELSFQPEELLPQWSDPAEPKRLLVAEIDGRVVARGLTETRSAPGWPVCYVSVQVLPEARGLGIGSALLDRIEAGARAEGRTRLLAWVAVPPLDGPSLPSPTGFGSVPEAASSTGFLLRRGWRLEQVERASRYPLPEGLGDLEQRVAETLERSGGVYRVHAWAGRTPPEWREHLAALRTRMTTDAPSAGLEDPEDVWTVDRLLEAEESDAASPRTTLTAVVEHVPSGALVGYNQLSVPAERHRPVHQEDTLVVREHRGHRLGMLLKVANLLELQRRDPGHPSVLTYNAEENRPMLDVNEALGFVPIGYEGAWRKDLV</sequence>
<reference evidence="4 5" key="1">
    <citation type="journal article" date="2014" name="Int. J. Syst. Evol. Microbiol.">
        <title>Complete genome sequence of Corynebacterium casei LMG S-19264T (=DSM 44701T), isolated from a smear-ripened cheese.</title>
        <authorList>
            <consortium name="US DOE Joint Genome Institute (JGI-PGF)"/>
            <person name="Walter F."/>
            <person name="Albersmeier A."/>
            <person name="Kalinowski J."/>
            <person name="Ruckert C."/>
        </authorList>
    </citation>
    <scope>NUCLEOTIDE SEQUENCE [LARGE SCALE GENOMIC DNA]</scope>
    <source>
        <strain evidence="4 5">NBRC 112289</strain>
    </source>
</reference>
<evidence type="ECO:0000259" key="3">
    <source>
        <dbReference type="PROSITE" id="PS51186"/>
    </source>
</evidence>
<evidence type="ECO:0000313" key="5">
    <source>
        <dbReference type="Proteomes" id="UP001157160"/>
    </source>
</evidence>
<keyword evidence="5" id="KW-1185">Reference proteome</keyword>
<evidence type="ECO:0000256" key="1">
    <source>
        <dbReference type="ARBA" id="ARBA00022679"/>
    </source>
</evidence>
<dbReference type="InterPro" id="IPR000182">
    <property type="entry name" value="GNAT_dom"/>
</dbReference>
<dbReference type="PANTHER" id="PTHR43877">
    <property type="entry name" value="AMINOALKYLPHOSPHONATE N-ACETYLTRANSFERASE-RELATED-RELATED"/>
    <property type="match status" value="1"/>
</dbReference>
<keyword evidence="1" id="KW-0808">Transferase</keyword>
<organism evidence="4 5">
    <name type="scientific">Arenivirga flava</name>
    <dbReference type="NCBI Taxonomy" id="1930060"/>
    <lineage>
        <taxon>Bacteria</taxon>
        <taxon>Bacillati</taxon>
        <taxon>Actinomycetota</taxon>
        <taxon>Actinomycetes</taxon>
        <taxon>Micrococcales</taxon>
        <taxon>Microbacteriaceae</taxon>
        <taxon>Arenivirga</taxon>
    </lineage>
</organism>
<keyword evidence="2" id="KW-0012">Acyltransferase</keyword>
<dbReference type="CDD" id="cd04301">
    <property type="entry name" value="NAT_SF"/>
    <property type="match status" value="1"/>
</dbReference>
<dbReference type="AlphaFoldDB" id="A0AA37UFJ2"/>
<evidence type="ECO:0000313" key="4">
    <source>
        <dbReference type="EMBL" id="GMA28420.1"/>
    </source>
</evidence>
<dbReference type="Pfam" id="PF00583">
    <property type="entry name" value="Acetyltransf_1"/>
    <property type="match status" value="1"/>
</dbReference>
<dbReference type="GO" id="GO:0016747">
    <property type="term" value="F:acyltransferase activity, transferring groups other than amino-acyl groups"/>
    <property type="evidence" value="ECO:0007669"/>
    <property type="project" value="InterPro"/>
</dbReference>
<dbReference type="InterPro" id="IPR050832">
    <property type="entry name" value="Bact_Acetyltransf"/>
</dbReference>
<dbReference type="InterPro" id="IPR016181">
    <property type="entry name" value="Acyl_CoA_acyltransferase"/>
</dbReference>
<protein>
    <recommendedName>
        <fullName evidence="3">N-acetyltransferase domain-containing protein</fullName>
    </recommendedName>
</protein>